<organism evidence="10 11">
    <name type="scientific">Streptomyces polyrhachis</name>
    <dbReference type="NCBI Taxonomy" id="1282885"/>
    <lineage>
        <taxon>Bacteria</taxon>
        <taxon>Bacillati</taxon>
        <taxon>Actinomycetota</taxon>
        <taxon>Actinomycetes</taxon>
        <taxon>Kitasatosporales</taxon>
        <taxon>Streptomycetaceae</taxon>
        <taxon>Streptomyces</taxon>
    </lineage>
</organism>
<comment type="subcellular location">
    <subcellularLocation>
        <location evidence="1">Cell membrane</location>
    </subcellularLocation>
</comment>
<dbReference type="Pfam" id="PF18967">
    <property type="entry name" value="PycTM"/>
    <property type="match status" value="1"/>
</dbReference>
<evidence type="ECO:0000313" key="11">
    <source>
        <dbReference type="Proteomes" id="UP001596413"/>
    </source>
</evidence>
<evidence type="ECO:0000256" key="3">
    <source>
        <dbReference type="ARBA" id="ARBA00022692"/>
    </source>
</evidence>
<evidence type="ECO:0000256" key="6">
    <source>
        <dbReference type="ARBA" id="ARBA00023118"/>
    </source>
</evidence>
<name>A0ABW2GJG4_9ACTN</name>
<keyword evidence="4" id="KW-0547">Nucleotide-binding</keyword>
<evidence type="ECO:0000256" key="4">
    <source>
        <dbReference type="ARBA" id="ARBA00022741"/>
    </source>
</evidence>
<evidence type="ECO:0000256" key="8">
    <source>
        <dbReference type="SAM" id="Phobius"/>
    </source>
</evidence>
<feature type="domain" description="Pycsar effector protein" evidence="9">
    <location>
        <begin position="4"/>
        <end position="140"/>
    </location>
</feature>
<evidence type="ECO:0000256" key="7">
    <source>
        <dbReference type="ARBA" id="ARBA00023136"/>
    </source>
</evidence>
<dbReference type="PROSITE" id="PS51257">
    <property type="entry name" value="PROKAR_LIPOPROTEIN"/>
    <property type="match status" value="1"/>
</dbReference>
<evidence type="ECO:0000259" key="9">
    <source>
        <dbReference type="Pfam" id="PF18967"/>
    </source>
</evidence>
<sequence length="147" mass="15796">MFVEVQRADTKAAALFGVAGGLLAAVVACALSDSARRMGWTLLVPLGALSLPLLAAVVVALTALRPALGWRCDFPLRGEGCFDGSTIHSQWLESLGERRQLLAEVERLAMLRALARRKYRLVRLSVDLIMTAHGVAGSTLLIVPFTL</sequence>
<feature type="transmembrane region" description="Helical" evidence="8">
    <location>
        <begin position="121"/>
        <end position="145"/>
    </location>
</feature>
<dbReference type="RefSeq" id="WP_386417853.1">
    <property type="nucleotide sequence ID" value="NZ_JBHSZO010000043.1"/>
</dbReference>
<keyword evidence="3 8" id="KW-0812">Transmembrane</keyword>
<comment type="caution">
    <text evidence="10">The sequence shown here is derived from an EMBL/GenBank/DDBJ whole genome shotgun (WGS) entry which is preliminary data.</text>
</comment>
<accession>A0ABW2GJG4</accession>
<keyword evidence="2" id="KW-1003">Cell membrane</keyword>
<proteinExistence type="predicted"/>
<evidence type="ECO:0000256" key="1">
    <source>
        <dbReference type="ARBA" id="ARBA00004236"/>
    </source>
</evidence>
<reference evidence="11" key="1">
    <citation type="journal article" date="2019" name="Int. J. Syst. Evol. Microbiol.">
        <title>The Global Catalogue of Microorganisms (GCM) 10K type strain sequencing project: providing services to taxonomists for standard genome sequencing and annotation.</title>
        <authorList>
            <consortium name="The Broad Institute Genomics Platform"/>
            <consortium name="The Broad Institute Genome Sequencing Center for Infectious Disease"/>
            <person name="Wu L."/>
            <person name="Ma J."/>
        </authorList>
    </citation>
    <scope>NUCLEOTIDE SEQUENCE [LARGE SCALE GENOMIC DNA]</scope>
    <source>
        <strain evidence="11">CGMCC 1.13681</strain>
    </source>
</reference>
<dbReference type="EMBL" id="JBHSZO010000043">
    <property type="protein sequence ID" value="MFC7220873.1"/>
    <property type="molecule type" value="Genomic_DNA"/>
</dbReference>
<evidence type="ECO:0000313" key="10">
    <source>
        <dbReference type="EMBL" id="MFC7220873.1"/>
    </source>
</evidence>
<protein>
    <recommendedName>
        <fullName evidence="9">Pycsar effector protein domain-containing protein</fullName>
    </recommendedName>
</protein>
<feature type="transmembrane region" description="Helical" evidence="8">
    <location>
        <begin position="42"/>
        <end position="64"/>
    </location>
</feature>
<dbReference type="Proteomes" id="UP001596413">
    <property type="component" value="Unassembled WGS sequence"/>
</dbReference>
<evidence type="ECO:0000256" key="2">
    <source>
        <dbReference type="ARBA" id="ARBA00022475"/>
    </source>
</evidence>
<keyword evidence="11" id="KW-1185">Reference proteome</keyword>
<keyword evidence="7 8" id="KW-0472">Membrane</keyword>
<keyword evidence="6" id="KW-0051">Antiviral defense</keyword>
<dbReference type="InterPro" id="IPR043760">
    <property type="entry name" value="PycTM_dom"/>
</dbReference>
<keyword evidence="5 8" id="KW-1133">Transmembrane helix</keyword>
<evidence type="ECO:0000256" key="5">
    <source>
        <dbReference type="ARBA" id="ARBA00022989"/>
    </source>
</evidence>
<gene>
    <name evidence="10" type="ORF">ACFQLX_22330</name>
</gene>